<reference evidence="7" key="1">
    <citation type="submission" date="2016-04" db="EMBL/GenBank/DDBJ databases">
        <authorList>
            <person name="Nguyen H.D."/>
            <person name="Samba Siva P."/>
            <person name="Cullis J."/>
            <person name="Levesque C.A."/>
            <person name="Hambleton S."/>
        </authorList>
    </citation>
    <scope>NUCLEOTIDE SEQUENCE</scope>
    <source>
        <strain evidence="7">DAOMC 236416</strain>
    </source>
</reference>
<evidence type="ECO:0000256" key="3">
    <source>
        <dbReference type="ARBA" id="ARBA00022741"/>
    </source>
</evidence>
<feature type="region of interest" description="Disordered" evidence="6">
    <location>
        <begin position="924"/>
        <end position="1101"/>
    </location>
</feature>
<feature type="compositionally biased region" description="Low complexity" evidence="6">
    <location>
        <begin position="771"/>
        <end position="786"/>
    </location>
</feature>
<keyword evidence="4" id="KW-0418">Kinase</keyword>
<feature type="compositionally biased region" description="Basic and acidic residues" evidence="6">
    <location>
        <begin position="1501"/>
        <end position="1511"/>
    </location>
</feature>
<feature type="compositionally biased region" description="Low complexity" evidence="6">
    <location>
        <begin position="980"/>
        <end position="990"/>
    </location>
</feature>
<feature type="region of interest" description="Disordered" evidence="6">
    <location>
        <begin position="1657"/>
        <end position="1752"/>
    </location>
</feature>
<dbReference type="Proteomes" id="UP000077521">
    <property type="component" value="Unassembled WGS sequence"/>
</dbReference>
<feature type="compositionally biased region" description="Polar residues" evidence="6">
    <location>
        <begin position="574"/>
        <end position="596"/>
    </location>
</feature>
<dbReference type="GO" id="GO:0004709">
    <property type="term" value="F:MAP kinase kinase kinase activity"/>
    <property type="evidence" value="ECO:0007669"/>
    <property type="project" value="UniProtKB-ARBA"/>
</dbReference>
<dbReference type="Pfam" id="PF00069">
    <property type="entry name" value="Pkinase"/>
    <property type="match status" value="1"/>
</dbReference>
<feature type="compositionally biased region" description="Low complexity" evidence="6">
    <location>
        <begin position="107"/>
        <end position="116"/>
    </location>
</feature>
<feature type="compositionally biased region" description="Low complexity" evidence="6">
    <location>
        <begin position="1339"/>
        <end position="1352"/>
    </location>
</feature>
<sequence length="2206" mass="232059">MAAASSSAADSRARSSPATTTAATSPTVASSSSTSVATPHRTSSAAPFSPISLSSSSSPSPSTPAHQPASTTSAGATGAGSFNSKFSFFRDHSTEFASPPASQDTFPTPSSTSSAALSGQNPITNNSNSSTNDLREWYRRERTTSGAGTSSALPHRPSTSSSTTIVTSPPGTSSGITHSNSANTAAALAGAGATAAGPSGLAVGSTFSSKRRERESRVSESRARRPSSVLEMAGSMLDRIKGKMASASSSSIHHHGHTRGESSSSKTGLAALSVSANDTFAVQEDMSPIGPDSPSVSGSNTSVHSVRHDRLAQPEAVEVLHSPPGFQSPLSSQRDPRERHTSSREGTPGPRGSLGMRRSSSALERVYIQVTDDNERFAVVDVSGLSSAQTIKELMFTKLRLFDADDPHVDRDAFQVYRTEIGVEEGKQASQPYIDDDSLLALCLQFGDDRGSLKFLVKQTRPAGGSSRTQNVGAASPSAASVMASPHQIPQHVWGAERDLRSPSTPAGQTVISHRSKTSSVSSLNNSNNSEPGPSGLQRSSRGPVKRHAHSTSASTDDSYGHSPHSTPGGSSSLPYVQSSRGRNGSTSDSSPQNESGLPYAAVDATPPTRNAMHRGTSDGPLEVSPGGGGRPNGYPGALPLDDGRPMTARSSSFSTQNSMAAQEVREAVYSAGPSRSQSATAASVSGGGHAGTPFPPVMSHPQTPSPSREIPPGYDSSHLMQSSQSAHPGSYHHGGGQGGPTMQPPPLNRNTSQPLTGPGYAPWSQPSGMPPHSASQPSSSVASPQIGSLSLHSQQNFAASQQQLQQHQHHHQQQQHQQQQQQHHQLLQHHPQGLRPANGITIHSTKSMDDIRMRMPSMPPTGGMPPHMSNAQPRPPPGQYNPTPIRPESRPLNYPVAAVTRPPPSGNVAALAPFDPRMVGPGPNPKMRAWTPQGGNVLPGAMQPHFHPSDPRFRSPSVGAAHRASHYDARYPPPPQGAYPPQQQQGRHPMGPPPPHGQNHNMPTQRPMSAVPGPTYSRPPPPPPPLNNNYAGPPPAPAPPPQYTNEFGGRMYTPEMRQGMYSAPRPQTYHDPPQHPHSYRQLGTSPGGGGGGGGSAPLVVREDPFTSVAFPNSSLRQVTQFQVAPTKLQPGMTVQQSLQTRNHPTAPPPHHHHASPSPAPTTGSSSQGGGGRPGTPGSQGQSQPGGRTVSTSSTSSKGSGTVPLWGVNDHEDPYHRADALARLTHEAQHRQQQQQQQHQHQHQHQQQQWQQQQQQLQHQQQQQAQPSVQRNNVSSPVDSRMPGSPLSPRSMVGSTPALRISNPSSMSPQSPRVPLLVESGPSPAATALKEVQFAAERSSGSSFASGASSSSHTRVFSTGGGDVNSRGSEGEGEGEGSSSSAPTSARSSRSEGFKGGAVEGDGKFSKAEDGASLRSPMEVSRGQGRARLDDGVRPLSAVSNASSAGTGGVPGSPMSVSRQEAAAANAEAEAEAAGMTIRPDLLLGTIATDFTEQTDEDEDTLRAEKWESFREVLTPSDPRSALKGEQISSSSGPGAFGSVPSTPAGAAGPGSSVLGGAGVEDTPPPVPDKVRTGMSPGSPPFAVGGQRFPDEGGGEGTFASFASFDDDDDDVAGTWAQPLDATASANPVASSFAGLSLGVGPPGLFDAKAAALGEATIQPSRPTSNGEDFGTVMPPGTVSPRPPKLRIQTVPTVVQPSTPRIDISRPFSASPADEDDDEDDGDDDDAQGSAACSKSFAKNETDWALRPPPEELYDNLDEFFPKHDLDVPVVDVTTIPGSPLVGSPKSDPSALGLTSGPAVASSSSSSNAHPLSPGNARTRHKRSIRIAAEDGKKVMERKQARQRFSGVSGIAVAGVGSGLARRASTKLWGSKVVEMTPGQEPLSAISASSAETEVSGEQGQKHVHKWVKGDLIGKGTYGRVYLGLNVTAGEMIAVKQVELPSTDSDRENVRQKGVVNALKAEIQTLKDLDHPHIVSYLGFEATKTHLSIFLEYVPGGSVGSCIRKYGKFDEPVVSFFLHQILEGLAYLHDKGILHRDLKADNILVDWDGICKISDFGTVRKTDDIYNNQEMSLQGTIFWMAPEVINLTSDGYSAKVDIWSLGCVVLEMLAGRRPWSEQEAVQAMLRIGSKKQTPPIPSDVKPSKQAQHFLDNTFEIDPTIRPTAIKLLTHVFCYVPPEFHFEESSLHAAMSRARRLAPQTRKLGGS</sequence>
<comment type="caution">
    <text evidence="7">The sequence shown here is derived from an EMBL/GenBank/DDBJ whole genome shotgun (WGS) entry which is preliminary data.</text>
</comment>
<feature type="compositionally biased region" description="Low complexity" evidence="6">
    <location>
        <begin position="157"/>
        <end position="179"/>
    </location>
</feature>
<feature type="compositionally biased region" description="Low complexity" evidence="6">
    <location>
        <begin position="561"/>
        <end position="573"/>
    </location>
</feature>
<feature type="compositionally biased region" description="Polar residues" evidence="6">
    <location>
        <begin position="1133"/>
        <end position="1143"/>
    </location>
</feature>
<feature type="compositionally biased region" description="Polar residues" evidence="6">
    <location>
        <begin position="1658"/>
        <end position="1667"/>
    </location>
</feature>
<feature type="compositionally biased region" description="Polar residues" evidence="6">
    <location>
        <begin position="502"/>
        <end position="513"/>
    </location>
</feature>
<evidence type="ECO:0000256" key="4">
    <source>
        <dbReference type="ARBA" id="ARBA00022777"/>
    </source>
</evidence>
<feature type="compositionally biased region" description="Gly residues" evidence="6">
    <location>
        <begin position="1086"/>
        <end position="1096"/>
    </location>
</feature>
<keyword evidence="5" id="KW-0067">ATP-binding</keyword>
<feature type="compositionally biased region" description="Low complexity" evidence="6">
    <location>
        <begin position="518"/>
        <end position="530"/>
    </location>
</feature>
<feature type="compositionally biased region" description="Low complexity" evidence="6">
    <location>
        <begin position="1"/>
        <end position="81"/>
    </location>
</feature>
<dbReference type="PROSITE" id="PS50011">
    <property type="entry name" value="PROTEIN_KINASE_DOM"/>
    <property type="match status" value="1"/>
</dbReference>
<dbReference type="InterPro" id="IPR000719">
    <property type="entry name" value="Prot_kinase_dom"/>
</dbReference>
<feature type="compositionally biased region" description="Pro residues" evidence="6">
    <location>
        <begin position="1018"/>
        <end position="1043"/>
    </location>
</feature>
<feature type="region of interest" description="Disordered" evidence="6">
    <location>
        <begin position="1127"/>
        <end position="1612"/>
    </location>
</feature>
<keyword evidence="8" id="KW-1185">Reference proteome</keyword>
<dbReference type="SUPFAM" id="SSF56112">
    <property type="entry name" value="Protein kinase-like (PK-like)"/>
    <property type="match status" value="1"/>
</dbReference>
<feature type="compositionally biased region" description="Low complexity" evidence="6">
    <location>
        <begin position="1231"/>
        <end position="1266"/>
    </location>
</feature>
<dbReference type="FunFam" id="1.10.510.10:FF:000182">
    <property type="entry name" value="MAP kinase kinase kinase mkh1"/>
    <property type="match status" value="1"/>
</dbReference>
<feature type="compositionally biased region" description="Acidic residues" evidence="6">
    <location>
        <begin position="1713"/>
        <end position="1727"/>
    </location>
</feature>
<feature type="region of interest" description="Disordered" evidence="6">
    <location>
        <begin position="194"/>
        <end position="267"/>
    </location>
</feature>
<dbReference type="InterPro" id="IPR011009">
    <property type="entry name" value="Kinase-like_dom_sf"/>
</dbReference>
<name>A0A177TNN0_9BASI</name>
<evidence type="ECO:0000256" key="5">
    <source>
        <dbReference type="ARBA" id="ARBA00022840"/>
    </source>
</evidence>
<feature type="compositionally biased region" description="Basic and acidic residues" evidence="6">
    <location>
        <begin position="334"/>
        <end position="343"/>
    </location>
</feature>
<dbReference type="PANTHER" id="PTHR48016">
    <property type="entry name" value="MAP KINASE KINASE KINASE SSK2-RELATED-RELATED"/>
    <property type="match status" value="1"/>
</dbReference>
<dbReference type="GO" id="GO:0000196">
    <property type="term" value="P:cell integrity MAPK cascade"/>
    <property type="evidence" value="ECO:0007669"/>
    <property type="project" value="UniProtKB-ARBA"/>
</dbReference>
<feature type="compositionally biased region" description="Low complexity" evidence="6">
    <location>
        <begin position="815"/>
        <end position="831"/>
    </location>
</feature>
<feature type="region of interest" description="Disordered" evidence="6">
    <location>
        <begin position="853"/>
        <end position="887"/>
    </location>
</feature>
<feature type="compositionally biased region" description="Basic and acidic residues" evidence="6">
    <location>
        <begin position="133"/>
        <end position="143"/>
    </location>
</feature>
<dbReference type="GO" id="GO:0005524">
    <property type="term" value="F:ATP binding"/>
    <property type="evidence" value="ECO:0007669"/>
    <property type="project" value="UniProtKB-UniRule"/>
</dbReference>
<organism evidence="7 8">
    <name type="scientific">Tilletia indica</name>
    <dbReference type="NCBI Taxonomy" id="43049"/>
    <lineage>
        <taxon>Eukaryota</taxon>
        <taxon>Fungi</taxon>
        <taxon>Dikarya</taxon>
        <taxon>Basidiomycota</taxon>
        <taxon>Ustilaginomycotina</taxon>
        <taxon>Exobasidiomycetes</taxon>
        <taxon>Tilletiales</taxon>
        <taxon>Tilletiaceae</taxon>
        <taxon>Tilletia</taxon>
    </lineage>
</organism>
<dbReference type="PROSITE" id="PS00107">
    <property type="entry name" value="PROTEIN_KINASE_ATP"/>
    <property type="match status" value="1"/>
</dbReference>
<protein>
    <submittedName>
        <fullName evidence="7">Uncharacterized protein</fullName>
    </submittedName>
</protein>
<feature type="compositionally biased region" description="Low complexity" evidence="6">
    <location>
        <begin position="474"/>
        <end position="486"/>
    </location>
</feature>
<dbReference type="InterPro" id="IPR050538">
    <property type="entry name" value="MAP_kinase_kinase_kinase"/>
</dbReference>
<feature type="compositionally biased region" description="Polar residues" evidence="6">
    <location>
        <begin position="649"/>
        <end position="661"/>
    </location>
</feature>
<feature type="compositionally biased region" description="Polar residues" evidence="6">
    <location>
        <begin position="787"/>
        <end position="801"/>
    </location>
</feature>
<feature type="region of interest" description="Disordered" evidence="6">
    <location>
        <begin position="499"/>
        <end position="841"/>
    </location>
</feature>
<feature type="compositionally biased region" description="Polar residues" evidence="6">
    <location>
        <begin position="1302"/>
        <end position="1311"/>
    </location>
</feature>
<comment type="similarity">
    <text evidence="1">Belongs to the protein kinase superfamily. STE Ser/Thr protein kinase family. MAP kinase kinase kinase subfamily.</text>
</comment>
<evidence type="ECO:0000313" key="7">
    <source>
        <dbReference type="EMBL" id="KAE8256076.1"/>
    </source>
</evidence>
<evidence type="ECO:0000313" key="8">
    <source>
        <dbReference type="Proteomes" id="UP000077521"/>
    </source>
</evidence>
<feature type="compositionally biased region" description="Basic and acidic residues" evidence="6">
    <location>
        <begin position="1209"/>
        <end position="1230"/>
    </location>
</feature>
<feature type="compositionally biased region" description="Polar residues" evidence="6">
    <location>
        <begin position="1267"/>
        <end position="1278"/>
    </location>
</feature>
<feature type="compositionally biased region" description="Polar residues" evidence="6">
    <location>
        <begin position="294"/>
        <end position="304"/>
    </location>
</feature>
<dbReference type="PANTHER" id="PTHR48016:SF48">
    <property type="entry name" value="SERINE_THREONINE-PROTEIN KINASE BCK1_SLK1_SSP31"/>
    <property type="match status" value="1"/>
</dbReference>
<feature type="compositionally biased region" description="Basic and acidic residues" evidence="6">
    <location>
        <begin position="1401"/>
        <end position="1412"/>
    </location>
</feature>
<dbReference type="SMART" id="SM00220">
    <property type="entry name" value="S_TKc"/>
    <property type="match status" value="1"/>
</dbReference>
<dbReference type="PROSITE" id="PS00108">
    <property type="entry name" value="PROTEIN_KINASE_ST"/>
    <property type="match status" value="1"/>
</dbReference>
<dbReference type="EMBL" id="LWDF02000143">
    <property type="protein sequence ID" value="KAE8256076.1"/>
    <property type="molecule type" value="Genomic_DNA"/>
</dbReference>
<dbReference type="InterPro" id="IPR008271">
    <property type="entry name" value="Ser/Thr_kinase_AS"/>
</dbReference>
<proteinExistence type="inferred from homology"/>
<feature type="compositionally biased region" description="Low complexity" evidence="6">
    <location>
        <begin position="1176"/>
        <end position="1202"/>
    </location>
</feature>
<feature type="compositionally biased region" description="Polar residues" evidence="6">
    <location>
        <begin position="1690"/>
        <end position="1699"/>
    </location>
</feature>
<feature type="region of interest" description="Disordered" evidence="6">
    <location>
        <begin position="1777"/>
        <end position="1821"/>
    </location>
</feature>
<feature type="region of interest" description="Disordered" evidence="6">
    <location>
        <begin position="284"/>
        <end position="358"/>
    </location>
</feature>
<feature type="region of interest" description="Disordered" evidence="6">
    <location>
        <begin position="461"/>
        <end position="487"/>
    </location>
</feature>
<dbReference type="FunFam" id="3.30.200.20:FF:000387">
    <property type="entry name" value="Serine/threonine-protein kinase STE11"/>
    <property type="match status" value="1"/>
</dbReference>
<evidence type="ECO:0000256" key="1">
    <source>
        <dbReference type="ARBA" id="ARBA00006529"/>
    </source>
</evidence>
<feature type="region of interest" description="Disordered" evidence="6">
    <location>
        <begin position="1"/>
        <end position="179"/>
    </location>
</feature>
<gene>
    <name evidence="7" type="ORF">A4X13_0g2823</name>
</gene>
<feature type="compositionally biased region" description="Low complexity" evidence="6">
    <location>
        <begin position="1377"/>
        <end position="1388"/>
    </location>
</feature>
<keyword evidence="2" id="KW-0808">Transferase</keyword>
<evidence type="ECO:0000256" key="2">
    <source>
        <dbReference type="ARBA" id="ARBA00022679"/>
    </source>
</evidence>
<dbReference type="Gene3D" id="1.10.510.10">
    <property type="entry name" value="Transferase(Phosphotransferase) domain 1"/>
    <property type="match status" value="1"/>
</dbReference>
<reference evidence="7" key="2">
    <citation type="journal article" date="2019" name="IMA Fungus">
        <title>Genome sequencing and comparison of five Tilletia species to identify candidate genes for the detection of regulated species infecting wheat.</title>
        <authorList>
            <person name="Nguyen H.D.T."/>
            <person name="Sultana T."/>
            <person name="Kesanakurti P."/>
            <person name="Hambleton S."/>
        </authorList>
    </citation>
    <scope>NUCLEOTIDE SEQUENCE</scope>
    <source>
        <strain evidence="7">DAOMC 236416</strain>
    </source>
</reference>
<feature type="compositionally biased region" description="Basic and acidic residues" evidence="6">
    <location>
        <begin position="210"/>
        <end position="223"/>
    </location>
</feature>
<feature type="compositionally biased region" description="Low complexity" evidence="6">
    <location>
        <begin position="1461"/>
        <end position="1474"/>
    </location>
</feature>
<evidence type="ECO:0000256" key="6">
    <source>
        <dbReference type="SAM" id="MobiDB-lite"/>
    </source>
</evidence>
<dbReference type="InterPro" id="IPR017441">
    <property type="entry name" value="Protein_kinase_ATP_BS"/>
</dbReference>
<accession>A0A177TNN0</accession>
<feature type="compositionally biased region" description="Polar residues" evidence="6">
    <location>
        <begin position="674"/>
        <end position="684"/>
    </location>
</feature>
<keyword evidence="3" id="KW-0547">Nucleotide-binding</keyword>